<comment type="similarity">
    <text evidence="1">Belongs to the histone deacetylase family.</text>
</comment>
<reference evidence="5" key="1">
    <citation type="journal article" date="2019" name="Int. J. Syst. Evol. Microbiol.">
        <title>The Global Catalogue of Microorganisms (GCM) 10K type strain sequencing project: providing services to taxonomists for standard genome sequencing and annotation.</title>
        <authorList>
            <consortium name="The Broad Institute Genomics Platform"/>
            <consortium name="The Broad Institute Genome Sequencing Center for Infectious Disease"/>
            <person name="Wu L."/>
            <person name="Ma J."/>
        </authorList>
    </citation>
    <scope>NUCLEOTIDE SEQUENCE [LARGE SCALE GENOMIC DNA]</scope>
    <source>
        <strain evidence="5">JCM 9918</strain>
    </source>
</reference>
<evidence type="ECO:0000256" key="2">
    <source>
        <dbReference type="SAM" id="MobiDB-lite"/>
    </source>
</evidence>
<proteinExistence type="inferred from homology"/>
<dbReference type="Gene3D" id="3.40.800.20">
    <property type="entry name" value="Histone deacetylase domain"/>
    <property type="match status" value="1"/>
</dbReference>
<organism evidence="4 5">
    <name type="scientific">Streptomyces heilongjiangensis</name>
    <dbReference type="NCBI Taxonomy" id="945052"/>
    <lineage>
        <taxon>Bacteria</taxon>
        <taxon>Bacillati</taxon>
        <taxon>Actinomycetota</taxon>
        <taxon>Actinomycetes</taxon>
        <taxon>Kitasatosporales</taxon>
        <taxon>Streptomycetaceae</taxon>
        <taxon>Streptomyces</taxon>
    </lineage>
</organism>
<evidence type="ECO:0000259" key="3">
    <source>
        <dbReference type="Pfam" id="PF00850"/>
    </source>
</evidence>
<dbReference type="PANTHER" id="PTHR10625:SF31">
    <property type="entry name" value="HISTONE DEACETYLASE DOMAIN-CONTAINING PROTEIN"/>
    <property type="match status" value="1"/>
</dbReference>
<comment type="caution">
    <text evidence="4">The sequence shown here is derived from an EMBL/GenBank/DDBJ whole genome shotgun (WGS) entry which is preliminary data.</text>
</comment>
<protein>
    <submittedName>
        <fullName evidence="4">Class II histone deacetylase</fullName>
    </submittedName>
</protein>
<evidence type="ECO:0000256" key="1">
    <source>
        <dbReference type="ARBA" id="ARBA00005947"/>
    </source>
</evidence>
<sequence length="396" mass="42030">MNTSDLAWYSHEMCFWHDPGPGSGYVPVGPGVEPLRQFAVDPDLRRAEGLVKASGVLDRYTCVTPAPATDEDLLLVHVPEHIARVEAVSASGGGDAGVYAQVNYHSAQAARLAAGAAVQAAEQVLDGRFRRAYCLVRPPGHHAEPDRAMALCLYNNVAVAARAAQRRGARRVMVLDWDVHHGNGIQRVFYDDPDVLYVSVHQDGLFPAASGHVMETGTGAGVGGTLNVPLPPGSGHGAYLAVVERVVEPAARAFRPELILVAAGVDAGGHDPMGRMMCTSRTFHAMTSAMCRLADELTGGRVVFVHEGGYSAWYQPMLVLATASAIAALPAPQDPFLHSLDHLPGQRLQGHQSRVIEHLRTHHPLLTGRPADTRAPLPTPTGAEADIGAGRAVADA</sequence>
<dbReference type="SUPFAM" id="SSF52768">
    <property type="entry name" value="Arginase/deacetylase"/>
    <property type="match status" value="1"/>
</dbReference>
<dbReference type="Proteomes" id="UP001596112">
    <property type="component" value="Unassembled WGS sequence"/>
</dbReference>
<dbReference type="PANTHER" id="PTHR10625">
    <property type="entry name" value="HISTONE DEACETYLASE HDAC1-RELATED"/>
    <property type="match status" value="1"/>
</dbReference>
<dbReference type="InterPro" id="IPR023696">
    <property type="entry name" value="Ureohydrolase_dom_sf"/>
</dbReference>
<gene>
    <name evidence="4" type="ORF">ACFQGO_31665</name>
</gene>
<dbReference type="Pfam" id="PF00850">
    <property type="entry name" value="Hist_deacetyl"/>
    <property type="match status" value="1"/>
</dbReference>
<dbReference type="EMBL" id="JBHSNZ010000030">
    <property type="protein sequence ID" value="MFC5812019.1"/>
    <property type="molecule type" value="Genomic_DNA"/>
</dbReference>
<dbReference type="PRINTS" id="PR01270">
    <property type="entry name" value="HDASUPER"/>
</dbReference>
<evidence type="ECO:0000313" key="5">
    <source>
        <dbReference type="Proteomes" id="UP001596112"/>
    </source>
</evidence>
<dbReference type="RefSeq" id="WP_272171679.1">
    <property type="nucleotide sequence ID" value="NZ_JAQOSL010000035.1"/>
</dbReference>
<feature type="domain" description="Histone deacetylase" evidence="3">
    <location>
        <begin position="50"/>
        <end position="313"/>
    </location>
</feature>
<keyword evidence="5" id="KW-1185">Reference proteome</keyword>
<feature type="region of interest" description="Disordered" evidence="2">
    <location>
        <begin position="366"/>
        <end position="396"/>
    </location>
</feature>
<dbReference type="InterPro" id="IPR037138">
    <property type="entry name" value="His_deacetylse_dom_sf"/>
</dbReference>
<evidence type="ECO:0000313" key="4">
    <source>
        <dbReference type="EMBL" id="MFC5812019.1"/>
    </source>
</evidence>
<dbReference type="InterPro" id="IPR023801">
    <property type="entry name" value="His_deacetylse_dom"/>
</dbReference>
<dbReference type="InterPro" id="IPR000286">
    <property type="entry name" value="HDACs"/>
</dbReference>
<name>A0ABW1BFR3_9ACTN</name>
<accession>A0ABW1BFR3</accession>